<evidence type="ECO:0000256" key="3">
    <source>
        <dbReference type="ARBA" id="ARBA00011233"/>
    </source>
</evidence>
<dbReference type="EC" id="4.1.1.84" evidence="9"/>
<dbReference type="Gene3D" id="3.30.429.10">
    <property type="entry name" value="Macrophage Migration Inhibitory Factor"/>
    <property type="match status" value="1"/>
</dbReference>
<dbReference type="GO" id="GO:0005615">
    <property type="term" value="C:extracellular space"/>
    <property type="evidence" value="ECO:0007669"/>
    <property type="project" value="TreeGrafter"/>
</dbReference>
<dbReference type="GO" id="GO:0042438">
    <property type="term" value="P:melanin biosynthetic process"/>
    <property type="evidence" value="ECO:0007669"/>
    <property type="project" value="UniProtKB-KW"/>
</dbReference>
<protein>
    <recommendedName>
        <fullName evidence="9">D-dopachrome decarboxylase</fullName>
        <ecNumber evidence="9">4.1.1.84</ecNumber>
    </recommendedName>
</protein>
<evidence type="ECO:0000256" key="2">
    <source>
        <dbReference type="ARBA" id="ARBA00005851"/>
    </source>
</evidence>
<comment type="subunit">
    <text evidence="3">Homotrimer.</text>
</comment>
<accession>G3MT93</accession>
<reference evidence="10" key="1">
    <citation type="journal article" date="2011" name="PLoS ONE">
        <title>A deep insight into the sialotranscriptome of the gulf coast tick, Amblyomma maculatum.</title>
        <authorList>
            <person name="Karim S."/>
            <person name="Singh P."/>
            <person name="Ribeiro J.M."/>
        </authorList>
    </citation>
    <scope>NUCLEOTIDE SEQUENCE</scope>
    <source>
        <tissue evidence="10">Salivary gland</tissue>
    </source>
</reference>
<dbReference type="SUPFAM" id="SSF55331">
    <property type="entry name" value="Tautomerase/MIF"/>
    <property type="match status" value="1"/>
</dbReference>
<name>G3MT93_AMBMU</name>
<dbReference type="Pfam" id="PF01187">
    <property type="entry name" value="MIF"/>
    <property type="match status" value="1"/>
</dbReference>
<keyword evidence="5" id="KW-0007">Acetylation</keyword>
<evidence type="ECO:0000256" key="7">
    <source>
        <dbReference type="ARBA" id="ARBA00023239"/>
    </source>
</evidence>
<keyword evidence="6" id="KW-0470">Melanin biosynthesis</keyword>
<comment type="similarity">
    <text evidence="2">Belongs to the MIF family.</text>
</comment>
<evidence type="ECO:0000256" key="1">
    <source>
        <dbReference type="ARBA" id="ARBA00004496"/>
    </source>
</evidence>
<dbReference type="PANTHER" id="PTHR11954:SF22">
    <property type="entry name" value="D-DOPACHROME DECARBOXYLASE"/>
    <property type="match status" value="1"/>
</dbReference>
<dbReference type="GO" id="GO:0005737">
    <property type="term" value="C:cytoplasm"/>
    <property type="evidence" value="ECO:0007669"/>
    <property type="project" value="UniProtKB-SubCell"/>
</dbReference>
<evidence type="ECO:0000256" key="8">
    <source>
        <dbReference type="ARBA" id="ARBA00037460"/>
    </source>
</evidence>
<evidence type="ECO:0000256" key="6">
    <source>
        <dbReference type="ARBA" id="ARBA00023101"/>
    </source>
</evidence>
<evidence type="ECO:0000256" key="9">
    <source>
        <dbReference type="ARBA" id="ARBA00038884"/>
    </source>
</evidence>
<dbReference type="InterPro" id="IPR014347">
    <property type="entry name" value="Tautomerase/MIF_sf"/>
</dbReference>
<dbReference type="PANTHER" id="PTHR11954">
    <property type="entry name" value="D-DOPACHROME DECARBOXYLASE"/>
    <property type="match status" value="1"/>
</dbReference>
<sequence>MPLCTIKTNLIASKIPSGFNARFAQYVATLLKKDIEKVTVVVEPGLEISRAGTTDPNCLCSIHSINVFSPERNKEFGSKLREFISDNLAMPPKRYTFVVMQRLQHTQRRLRHTSCQWKCRLTAVTG</sequence>
<dbReference type="InterPro" id="IPR001398">
    <property type="entry name" value="Macrophage_inhib_fac"/>
</dbReference>
<evidence type="ECO:0000256" key="4">
    <source>
        <dbReference type="ARBA" id="ARBA00022490"/>
    </source>
</evidence>
<organism evidence="10">
    <name type="scientific">Amblyomma maculatum</name>
    <name type="common">Gulf Coast tick</name>
    <dbReference type="NCBI Taxonomy" id="34609"/>
    <lineage>
        <taxon>Eukaryota</taxon>
        <taxon>Metazoa</taxon>
        <taxon>Ecdysozoa</taxon>
        <taxon>Arthropoda</taxon>
        <taxon>Chelicerata</taxon>
        <taxon>Arachnida</taxon>
        <taxon>Acari</taxon>
        <taxon>Parasitiformes</taxon>
        <taxon>Ixodida</taxon>
        <taxon>Ixodoidea</taxon>
        <taxon>Ixodidae</taxon>
        <taxon>Amblyomminae</taxon>
        <taxon>Amblyomma</taxon>
    </lineage>
</organism>
<comment type="function">
    <text evidence="8">Tautomerization of D-dopachrome with decarboxylation to give 5,6-dihydroxyindole (DHI).</text>
</comment>
<dbReference type="GO" id="GO:0050178">
    <property type="term" value="F:phenylpyruvate tautomerase activity"/>
    <property type="evidence" value="ECO:0007669"/>
    <property type="project" value="TreeGrafter"/>
</dbReference>
<comment type="subcellular location">
    <subcellularLocation>
        <location evidence="1">Cytoplasm</location>
    </subcellularLocation>
</comment>
<dbReference type="GO" id="GO:0033981">
    <property type="term" value="F:D-dopachrome decarboxylase activity"/>
    <property type="evidence" value="ECO:0007669"/>
    <property type="project" value="UniProtKB-EC"/>
</dbReference>
<evidence type="ECO:0000256" key="5">
    <source>
        <dbReference type="ARBA" id="ARBA00022990"/>
    </source>
</evidence>
<proteinExistence type="evidence at transcript level"/>
<keyword evidence="4" id="KW-0963">Cytoplasm</keyword>
<evidence type="ECO:0000313" key="10">
    <source>
        <dbReference type="EMBL" id="AEO36711.1"/>
    </source>
</evidence>
<dbReference type="EMBL" id="JO845094">
    <property type="protein sequence ID" value="AEO36711.1"/>
    <property type="molecule type" value="mRNA"/>
</dbReference>
<dbReference type="AlphaFoldDB" id="G3MT93"/>
<keyword evidence="7" id="KW-0456">Lyase</keyword>